<dbReference type="PANTHER" id="PTHR35901">
    <property type="entry name" value="RIBONUCLEASE VAPC3"/>
    <property type="match status" value="1"/>
</dbReference>
<dbReference type="PANTHER" id="PTHR35901:SF1">
    <property type="entry name" value="EXONUCLEASE VAPC9"/>
    <property type="match status" value="1"/>
</dbReference>
<dbReference type="InterPro" id="IPR029060">
    <property type="entry name" value="PIN-like_dom_sf"/>
</dbReference>
<dbReference type="EMBL" id="PFOF01000056">
    <property type="protein sequence ID" value="PIZ67379.1"/>
    <property type="molecule type" value="Genomic_DNA"/>
</dbReference>
<gene>
    <name evidence="3" type="ORF">COY12_01985</name>
</gene>
<dbReference type="Pfam" id="PF01850">
    <property type="entry name" value="PIN"/>
    <property type="match status" value="1"/>
</dbReference>
<dbReference type="InterPro" id="IPR044153">
    <property type="entry name" value="PIN_Pae0151-like"/>
</dbReference>
<evidence type="ECO:0000259" key="2">
    <source>
        <dbReference type="Pfam" id="PF01850"/>
    </source>
</evidence>
<protein>
    <recommendedName>
        <fullName evidence="2">PIN domain-containing protein</fullName>
    </recommendedName>
</protein>
<reference evidence="4" key="1">
    <citation type="submission" date="2017-09" db="EMBL/GenBank/DDBJ databases">
        <title>Depth-based differentiation of microbial function through sediment-hosted aquifers and enrichment of novel symbionts in the deep terrestrial subsurface.</title>
        <authorList>
            <person name="Probst A.J."/>
            <person name="Ladd B."/>
            <person name="Jarett J.K."/>
            <person name="Geller-Mcgrath D.E."/>
            <person name="Sieber C.M.K."/>
            <person name="Emerson J.B."/>
            <person name="Anantharaman K."/>
            <person name="Thomas B.C."/>
            <person name="Malmstrom R."/>
            <person name="Stieglmeier M."/>
            <person name="Klingl A."/>
            <person name="Woyke T."/>
            <person name="Ryan C.M."/>
            <person name="Banfield J.F."/>
        </authorList>
    </citation>
    <scope>NUCLEOTIDE SEQUENCE [LARGE SCALE GENOMIC DNA]</scope>
</reference>
<dbReference type="SUPFAM" id="SSF88723">
    <property type="entry name" value="PIN domain-like"/>
    <property type="match status" value="1"/>
</dbReference>
<dbReference type="Proteomes" id="UP000229506">
    <property type="component" value="Unassembled WGS sequence"/>
</dbReference>
<dbReference type="Gene3D" id="3.40.50.1010">
    <property type="entry name" value="5'-nuclease"/>
    <property type="match status" value="1"/>
</dbReference>
<dbReference type="AlphaFoldDB" id="A0A2M7U891"/>
<sequence length="141" mass="16333">MKKKQIVVDSSVAVKWFNTKDEDNLDQADKLLKELEEEKIEIFMPEISKYEITNALLYKKLSLSLIKTSLSTIYSMQVKFVPLDNVLAAQTVEIAFKNKITFYDACFLSLAKKIKGELVTDNIKHQRKNIENIKVIELKDF</sequence>
<evidence type="ECO:0000313" key="4">
    <source>
        <dbReference type="Proteomes" id="UP000229506"/>
    </source>
</evidence>
<keyword evidence="1" id="KW-0460">Magnesium</keyword>
<evidence type="ECO:0000313" key="3">
    <source>
        <dbReference type="EMBL" id="PIZ67379.1"/>
    </source>
</evidence>
<dbReference type="CDD" id="cd09873">
    <property type="entry name" value="PIN_Pae0151-like"/>
    <property type="match status" value="1"/>
</dbReference>
<organism evidence="3 4">
    <name type="scientific">Candidatus Roizmanbacteria bacterium CG_4_10_14_0_2_um_filter_33_96</name>
    <dbReference type="NCBI Taxonomy" id="1974821"/>
    <lineage>
        <taxon>Bacteria</taxon>
        <taxon>Candidatus Roizmaniibacteriota</taxon>
    </lineage>
</organism>
<dbReference type="InterPro" id="IPR002716">
    <property type="entry name" value="PIN_dom"/>
</dbReference>
<proteinExistence type="predicted"/>
<evidence type="ECO:0000256" key="1">
    <source>
        <dbReference type="ARBA" id="ARBA00022842"/>
    </source>
</evidence>
<accession>A0A2M7U891</accession>
<dbReference type="InterPro" id="IPR051619">
    <property type="entry name" value="TypeII_TA_RNase_PINc/VapC"/>
</dbReference>
<comment type="caution">
    <text evidence="3">The sequence shown here is derived from an EMBL/GenBank/DDBJ whole genome shotgun (WGS) entry which is preliminary data.</text>
</comment>
<name>A0A2M7U891_9BACT</name>
<feature type="domain" description="PIN" evidence="2">
    <location>
        <begin position="6"/>
        <end position="127"/>
    </location>
</feature>